<protein>
    <submittedName>
        <fullName evidence="1">Uncharacterized protein</fullName>
    </submittedName>
</protein>
<proteinExistence type="predicted"/>
<accession>A0A4Q9M9M9</accession>
<feature type="non-terminal residue" evidence="1">
    <location>
        <position position="1"/>
    </location>
</feature>
<dbReference type="Proteomes" id="UP000292957">
    <property type="component" value="Unassembled WGS sequence"/>
</dbReference>
<dbReference type="AlphaFoldDB" id="A0A4Q9M9M9"/>
<sequence>CYVPCLSPSGTLSDTALTPPDFRTCLQLDTYVLVLILFPFPSRSPPGPIWPSECLPYLRWNVRFSISVPGATYITSPLSVGILPPPIRPPPPIRT</sequence>
<dbReference type="EMBL" id="ML143543">
    <property type="protein sequence ID" value="TBU22411.1"/>
    <property type="molecule type" value="Genomic_DNA"/>
</dbReference>
<name>A0A4Q9M9M9_9APHY</name>
<evidence type="ECO:0000313" key="1">
    <source>
        <dbReference type="EMBL" id="TBU22411.1"/>
    </source>
</evidence>
<gene>
    <name evidence="1" type="ORF">BD311DRAFT_676205</name>
</gene>
<organism evidence="1">
    <name type="scientific">Dichomitus squalens</name>
    <dbReference type="NCBI Taxonomy" id="114155"/>
    <lineage>
        <taxon>Eukaryota</taxon>
        <taxon>Fungi</taxon>
        <taxon>Dikarya</taxon>
        <taxon>Basidiomycota</taxon>
        <taxon>Agaricomycotina</taxon>
        <taxon>Agaricomycetes</taxon>
        <taxon>Polyporales</taxon>
        <taxon>Polyporaceae</taxon>
        <taxon>Dichomitus</taxon>
    </lineage>
</organism>
<reference evidence="1" key="1">
    <citation type="submission" date="2019-01" db="EMBL/GenBank/DDBJ databases">
        <title>Draft genome sequences of three monokaryotic isolates of the white-rot basidiomycete fungus Dichomitus squalens.</title>
        <authorList>
            <consortium name="DOE Joint Genome Institute"/>
            <person name="Lopez S.C."/>
            <person name="Andreopoulos B."/>
            <person name="Pangilinan J."/>
            <person name="Lipzen A."/>
            <person name="Riley R."/>
            <person name="Ahrendt S."/>
            <person name="Ng V."/>
            <person name="Barry K."/>
            <person name="Daum C."/>
            <person name="Grigoriev I.V."/>
            <person name="Hilden K.S."/>
            <person name="Makela M.R."/>
            <person name="de Vries R.P."/>
        </authorList>
    </citation>
    <scope>NUCLEOTIDE SEQUENCE [LARGE SCALE GENOMIC DNA]</scope>
    <source>
        <strain evidence="1">OM18370.1</strain>
    </source>
</reference>